<dbReference type="PROSITE" id="PS50885">
    <property type="entry name" value="HAMP"/>
    <property type="match status" value="1"/>
</dbReference>
<dbReference type="Pfam" id="PF02518">
    <property type="entry name" value="HATPase_c"/>
    <property type="match status" value="1"/>
</dbReference>
<evidence type="ECO:0000256" key="4">
    <source>
        <dbReference type="ARBA" id="ARBA00022777"/>
    </source>
</evidence>
<feature type="transmembrane region" description="Helical" evidence="5">
    <location>
        <begin position="281"/>
        <end position="302"/>
    </location>
</feature>
<feature type="domain" description="HAMP" evidence="6">
    <location>
        <begin position="308"/>
        <end position="360"/>
    </location>
</feature>
<dbReference type="EMBL" id="JAPOHA010000001">
    <property type="protein sequence ID" value="MCY1712873.1"/>
    <property type="molecule type" value="Genomic_DNA"/>
</dbReference>
<keyword evidence="2" id="KW-0597">Phosphoprotein</keyword>
<keyword evidence="5" id="KW-1133">Transmembrane helix</keyword>
<keyword evidence="5" id="KW-0812">Transmembrane</keyword>
<evidence type="ECO:0000256" key="3">
    <source>
        <dbReference type="ARBA" id="ARBA00022679"/>
    </source>
</evidence>
<dbReference type="SUPFAM" id="SSF158472">
    <property type="entry name" value="HAMP domain-like"/>
    <property type="match status" value="1"/>
</dbReference>
<dbReference type="SUPFAM" id="SSF55874">
    <property type="entry name" value="ATPase domain of HSP90 chaperone/DNA topoisomerase II/histidine kinase"/>
    <property type="match status" value="1"/>
</dbReference>
<dbReference type="PANTHER" id="PTHR34220:SF7">
    <property type="entry name" value="SENSOR HISTIDINE KINASE YPDA"/>
    <property type="match status" value="1"/>
</dbReference>
<protein>
    <submittedName>
        <fullName evidence="7">Histidine kinase</fullName>
    </submittedName>
</protein>
<evidence type="ECO:0000313" key="8">
    <source>
        <dbReference type="Proteomes" id="UP001082703"/>
    </source>
</evidence>
<name>A0ABT4BSF4_9FIRM</name>
<keyword evidence="8" id="KW-1185">Reference proteome</keyword>
<comment type="subcellular location">
    <subcellularLocation>
        <location evidence="1">Membrane</location>
    </subcellularLocation>
</comment>
<dbReference type="RefSeq" id="WP_268056880.1">
    <property type="nucleotide sequence ID" value="NZ_JAPOHA010000001.1"/>
</dbReference>
<dbReference type="PANTHER" id="PTHR34220">
    <property type="entry name" value="SENSOR HISTIDINE KINASE YPDA"/>
    <property type="match status" value="1"/>
</dbReference>
<evidence type="ECO:0000313" key="7">
    <source>
        <dbReference type="EMBL" id="MCY1712873.1"/>
    </source>
</evidence>
<dbReference type="Gene3D" id="6.10.340.10">
    <property type="match status" value="1"/>
</dbReference>
<evidence type="ECO:0000259" key="6">
    <source>
        <dbReference type="PROSITE" id="PS50885"/>
    </source>
</evidence>
<accession>A0ABT4BSF4</accession>
<dbReference type="InterPro" id="IPR003660">
    <property type="entry name" value="HAMP_dom"/>
</dbReference>
<evidence type="ECO:0000256" key="2">
    <source>
        <dbReference type="ARBA" id="ARBA00022553"/>
    </source>
</evidence>
<keyword evidence="3" id="KW-0808">Transferase</keyword>
<proteinExistence type="predicted"/>
<dbReference type="InterPro" id="IPR050640">
    <property type="entry name" value="Bact_2-comp_sensor_kinase"/>
</dbReference>
<dbReference type="Pfam" id="PF06580">
    <property type="entry name" value="His_kinase"/>
    <property type="match status" value="1"/>
</dbReference>
<keyword evidence="4 7" id="KW-0418">Kinase</keyword>
<dbReference type="Proteomes" id="UP001082703">
    <property type="component" value="Unassembled WGS sequence"/>
</dbReference>
<dbReference type="InterPro" id="IPR036890">
    <property type="entry name" value="HATPase_C_sf"/>
</dbReference>
<dbReference type="SMART" id="SM00387">
    <property type="entry name" value="HATPase_c"/>
    <property type="match status" value="1"/>
</dbReference>
<dbReference type="GO" id="GO:0016301">
    <property type="term" value="F:kinase activity"/>
    <property type="evidence" value="ECO:0007669"/>
    <property type="project" value="UniProtKB-KW"/>
</dbReference>
<organism evidence="7 8">
    <name type="scientific">Caproiciproducens galactitolivorans</name>
    <dbReference type="NCBI Taxonomy" id="642589"/>
    <lineage>
        <taxon>Bacteria</taxon>
        <taxon>Bacillati</taxon>
        <taxon>Bacillota</taxon>
        <taxon>Clostridia</taxon>
        <taxon>Eubacteriales</taxon>
        <taxon>Acutalibacteraceae</taxon>
        <taxon>Caproiciproducens</taxon>
    </lineage>
</organism>
<dbReference type="InterPro" id="IPR010559">
    <property type="entry name" value="Sig_transdc_His_kin_internal"/>
</dbReference>
<comment type="caution">
    <text evidence="7">The sequence shown here is derived from an EMBL/GenBank/DDBJ whole genome shotgun (WGS) entry which is preliminary data.</text>
</comment>
<reference evidence="7 8" key="1">
    <citation type="submission" date="2022-11" db="EMBL/GenBank/DDBJ databases">
        <authorList>
            <person name="Caiyu Z."/>
        </authorList>
    </citation>
    <scope>NUCLEOTIDE SEQUENCE [LARGE SCALE GENOMIC DNA]</scope>
    <source>
        <strain evidence="7 8">YR-4</strain>
    </source>
</reference>
<gene>
    <name evidence="7" type="ORF">OUY18_01210</name>
</gene>
<sequence length="569" mass="64954">MKIPAKMKGMPLNKQIFGSMFAISSAIILLISIATCSIIFTKVMDLETKSSIQNLDHINSQLDFFLTSVDNYTKSIIVNAAVQDATNKYNTKKQKFSELDQMRLKDELNTIIQSTSFIYGVNVYSQSKQLIASTEVPTNEDSLSGIEIPSDRIWLSARKTSISDRNQKIPVLMLVQRFYSYSTGKMLGYIEISIPETSISDIYQNTENENNTCIIDSTGSVQSTDGLYPMYSVYPNLDNALYKNKSGFYFINNKIVFYKYFQKLNWYIITQVGGSIFLQPIYFLIFLSVFIAACGVVICTILSHKIARTITSPIDQLILHIQKVIQGQWEPVPNHTEQNEIGFLFNRFNEMLVAQANLKDNLLKEQKMKQKLSLDLLQEQVNPHFLYNTLDNICSLAEINENETLIEVVMNLSKFYRETLSKGSFFVTIQDEISITTAYLNIMRIRYFNKFEFTISCPDSLKTSPCLKLLLQPIVENSIYHGISQIYETGIIKIDIAESENGILFTVCDNGVGISEKRIQEIWEEQNSHFGLKNVDQRIKLYYGDQYGLKIKQNADKGCTITLEIAKEV</sequence>
<keyword evidence="5" id="KW-0472">Membrane</keyword>
<dbReference type="InterPro" id="IPR003594">
    <property type="entry name" value="HATPase_dom"/>
</dbReference>
<evidence type="ECO:0000256" key="5">
    <source>
        <dbReference type="SAM" id="Phobius"/>
    </source>
</evidence>
<evidence type="ECO:0000256" key="1">
    <source>
        <dbReference type="ARBA" id="ARBA00004370"/>
    </source>
</evidence>
<dbReference type="Gene3D" id="3.30.565.10">
    <property type="entry name" value="Histidine kinase-like ATPase, C-terminal domain"/>
    <property type="match status" value="1"/>
</dbReference>